<accession>A0A4S4G1B5</accession>
<evidence type="ECO:0000313" key="3">
    <source>
        <dbReference type="EMBL" id="THG35926.1"/>
    </source>
</evidence>
<sequence>MNENNEQVKPGTPGAPSEPQPAVPAVPAVSAGAVNPFAAVSAPGASAEPQGVPAGAPEPSPAASATQPYAVYEPAPQQPVQPAPAAYSAYEQAYNGYGAAQQPPVPPAPPATAPVYGYEPAAAPSGQKRRWPWFLLGLAVGLVIGLGGCASCAGIMYAAHIDDDSVRSMPYGTSDDYGYGYGHGYGYGQDGQGQGDSSSVPQMPSAPNSESTAGTYTADEIAKAAFPDGVPTEAPGAGSVCKAGVYEVGPSGQIPAGLYFMQGSENAESNFYVFEAVDGATGRYKADDSVVYFGNYFAQLDEGDLVVFKPAGDETMYPAPSESFGPTAPYNDGCYRVGIDIPAGSYTITTYEPSAAVTTNECGAFVMKDLDFDEDSIVNSVYVIPGGKQVVTVTDGQYLELFATTATPVAQG</sequence>
<evidence type="ECO:0000256" key="1">
    <source>
        <dbReference type="SAM" id="MobiDB-lite"/>
    </source>
</evidence>
<dbReference type="AlphaFoldDB" id="A0A4S4G1B5"/>
<name>A0A4S4G1B5_9ACTN</name>
<proteinExistence type="predicted"/>
<feature type="compositionally biased region" description="Low complexity" evidence="1">
    <location>
        <begin position="53"/>
        <end position="75"/>
    </location>
</feature>
<comment type="caution">
    <text evidence="3">The sequence shown here is derived from an EMBL/GenBank/DDBJ whole genome shotgun (WGS) entry which is preliminary data.</text>
</comment>
<gene>
    <name evidence="3" type="ORF">E5986_10845</name>
</gene>
<feature type="region of interest" description="Disordered" evidence="1">
    <location>
        <begin position="43"/>
        <end position="84"/>
    </location>
</feature>
<dbReference type="RefSeq" id="WP_136435892.1">
    <property type="nucleotide sequence ID" value="NZ_SSTJ01000020.1"/>
</dbReference>
<feature type="region of interest" description="Disordered" evidence="1">
    <location>
        <begin position="188"/>
        <end position="214"/>
    </location>
</feature>
<feature type="transmembrane region" description="Helical" evidence="2">
    <location>
        <begin position="133"/>
        <end position="159"/>
    </location>
</feature>
<organism evidence="3 4">
    <name type="scientific">Adlercreutzia caecimuris</name>
    <dbReference type="NCBI Taxonomy" id="671266"/>
    <lineage>
        <taxon>Bacteria</taxon>
        <taxon>Bacillati</taxon>
        <taxon>Actinomycetota</taxon>
        <taxon>Coriobacteriia</taxon>
        <taxon>Eggerthellales</taxon>
        <taxon>Eggerthellaceae</taxon>
        <taxon>Adlercreutzia</taxon>
    </lineage>
</organism>
<feature type="region of interest" description="Disordered" evidence="1">
    <location>
        <begin position="1"/>
        <end position="27"/>
    </location>
</feature>
<feature type="compositionally biased region" description="Polar residues" evidence="1">
    <location>
        <begin position="200"/>
        <end position="214"/>
    </location>
</feature>
<keyword evidence="2" id="KW-0472">Membrane</keyword>
<keyword evidence="2" id="KW-0812">Transmembrane</keyword>
<keyword evidence="2" id="KW-1133">Transmembrane helix</keyword>
<dbReference type="Proteomes" id="UP000308978">
    <property type="component" value="Unassembled WGS sequence"/>
</dbReference>
<dbReference type="EMBL" id="SSTJ01000020">
    <property type="protein sequence ID" value="THG35926.1"/>
    <property type="molecule type" value="Genomic_DNA"/>
</dbReference>
<evidence type="ECO:0000313" key="4">
    <source>
        <dbReference type="Proteomes" id="UP000308978"/>
    </source>
</evidence>
<protein>
    <submittedName>
        <fullName evidence="3">Uncharacterized protein</fullName>
    </submittedName>
</protein>
<reference evidence="3 4" key="1">
    <citation type="submission" date="2019-04" db="EMBL/GenBank/DDBJ databases">
        <title>Microbes associate with the intestines of laboratory mice.</title>
        <authorList>
            <person name="Navarre W."/>
            <person name="Wong E."/>
            <person name="Huang K.C."/>
            <person name="Tropini C."/>
            <person name="Ng K."/>
            <person name="Yu B."/>
        </authorList>
    </citation>
    <scope>NUCLEOTIDE SEQUENCE [LARGE SCALE GENOMIC DNA]</scope>
    <source>
        <strain evidence="3 4">NM80_B27</strain>
    </source>
</reference>
<evidence type="ECO:0000256" key="2">
    <source>
        <dbReference type="SAM" id="Phobius"/>
    </source>
</evidence>